<reference evidence="9" key="1">
    <citation type="journal article" date="2016" name="Proc. Natl. Acad. Sci. U.S.A.">
        <title>Comparative genomics of biotechnologically important yeasts.</title>
        <authorList>
            <person name="Riley R."/>
            <person name="Haridas S."/>
            <person name="Wolfe K.H."/>
            <person name="Lopes M.R."/>
            <person name="Hittinger C.T."/>
            <person name="Goeker M."/>
            <person name="Salamov A.A."/>
            <person name="Wisecaver J.H."/>
            <person name="Long T.M."/>
            <person name="Calvey C.H."/>
            <person name="Aerts A.L."/>
            <person name="Barry K.W."/>
            <person name="Choi C."/>
            <person name="Clum A."/>
            <person name="Coughlan A.Y."/>
            <person name="Deshpande S."/>
            <person name="Douglass A.P."/>
            <person name="Hanson S.J."/>
            <person name="Klenk H.-P."/>
            <person name="LaButti K.M."/>
            <person name="Lapidus A."/>
            <person name="Lindquist E.A."/>
            <person name="Lipzen A.M."/>
            <person name="Meier-Kolthoff J.P."/>
            <person name="Ohm R.A."/>
            <person name="Otillar R.P."/>
            <person name="Pangilinan J.L."/>
            <person name="Peng Y."/>
            <person name="Rokas A."/>
            <person name="Rosa C.A."/>
            <person name="Scheuner C."/>
            <person name="Sibirny A.A."/>
            <person name="Slot J.C."/>
            <person name="Stielow J.B."/>
            <person name="Sun H."/>
            <person name="Kurtzman C.P."/>
            <person name="Blackwell M."/>
            <person name="Grigoriev I.V."/>
            <person name="Jeffries T.W."/>
        </authorList>
    </citation>
    <scope>NUCLEOTIDE SEQUENCE [LARGE SCALE GENOMIC DNA]</scope>
    <source>
        <strain evidence="9">NRRL Y-1626</strain>
    </source>
</reference>
<dbReference type="InterPro" id="IPR019775">
    <property type="entry name" value="WD40_repeat_CS"/>
</dbReference>
<dbReference type="GO" id="GO:0006893">
    <property type="term" value="P:Golgi to plasma membrane transport"/>
    <property type="evidence" value="ECO:0007669"/>
    <property type="project" value="TreeGrafter"/>
</dbReference>
<feature type="region of interest" description="Disordered" evidence="6">
    <location>
        <begin position="1"/>
        <end position="35"/>
    </location>
</feature>
<dbReference type="GO" id="GO:0005096">
    <property type="term" value="F:GTPase activator activity"/>
    <property type="evidence" value="ECO:0007669"/>
    <property type="project" value="TreeGrafter"/>
</dbReference>
<dbReference type="PROSITE" id="PS50082">
    <property type="entry name" value="WD_REPEATS_2"/>
    <property type="match status" value="1"/>
</dbReference>
<evidence type="ECO:0000256" key="6">
    <source>
        <dbReference type="SAM" id="MobiDB-lite"/>
    </source>
</evidence>
<evidence type="ECO:0000256" key="3">
    <source>
        <dbReference type="ARBA" id="ARBA00022574"/>
    </source>
</evidence>
<dbReference type="SUPFAM" id="SSF50978">
    <property type="entry name" value="WD40 repeat-like"/>
    <property type="match status" value="3"/>
</dbReference>
<dbReference type="Pfam" id="PF08596">
    <property type="entry name" value="Lgl_C"/>
    <property type="match status" value="1"/>
</dbReference>
<dbReference type="GO" id="GO:0006887">
    <property type="term" value="P:exocytosis"/>
    <property type="evidence" value="ECO:0007669"/>
    <property type="project" value="UniProtKB-KW"/>
</dbReference>
<protein>
    <recommendedName>
        <fullName evidence="7">Lethal giant larvae (Lgl)-like C-terminal domain-containing protein</fullName>
    </recommendedName>
</protein>
<dbReference type="PROSITE" id="PS00678">
    <property type="entry name" value="WD_REPEATS_1"/>
    <property type="match status" value="1"/>
</dbReference>
<proteinExistence type="inferred from homology"/>
<dbReference type="InterPro" id="IPR036322">
    <property type="entry name" value="WD40_repeat_dom_sf"/>
</dbReference>
<dbReference type="GO" id="GO:0005886">
    <property type="term" value="C:plasma membrane"/>
    <property type="evidence" value="ECO:0007669"/>
    <property type="project" value="TreeGrafter"/>
</dbReference>
<comment type="similarity">
    <text evidence="1">Belongs to the WD repeat L(2)GL family.</text>
</comment>
<dbReference type="InterPro" id="IPR013905">
    <property type="entry name" value="Lgl_C_dom"/>
</dbReference>
<keyword evidence="9" id="KW-1185">Reference proteome</keyword>
<feature type="compositionally biased region" description="Polar residues" evidence="6">
    <location>
        <begin position="24"/>
        <end position="35"/>
    </location>
</feature>
<evidence type="ECO:0000256" key="2">
    <source>
        <dbReference type="ARBA" id="ARBA00022483"/>
    </source>
</evidence>
<accession>A0A1B7TJP8</accession>
<keyword evidence="4" id="KW-0677">Repeat</keyword>
<dbReference type="PANTHER" id="PTHR10241">
    <property type="entry name" value="LETHAL 2 GIANT LARVAE PROTEIN"/>
    <property type="match status" value="1"/>
</dbReference>
<dbReference type="PANTHER" id="PTHR10241:SF25">
    <property type="entry name" value="TOMOSYN, ISOFORM C"/>
    <property type="match status" value="1"/>
</dbReference>
<feature type="domain" description="Lethal giant larvae (Lgl)-like C-terminal" evidence="7">
    <location>
        <begin position="577"/>
        <end position="976"/>
    </location>
</feature>
<dbReference type="InterPro" id="IPR015943">
    <property type="entry name" value="WD40/YVTN_repeat-like_dom_sf"/>
</dbReference>
<dbReference type="SMART" id="SM00320">
    <property type="entry name" value="WD40"/>
    <property type="match status" value="5"/>
</dbReference>
<evidence type="ECO:0000313" key="8">
    <source>
        <dbReference type="EMBL" id="OBA28954.1"/>
    </source>
</evidence>
<feature type="repeat" description="WD" evidence="5">
    <location>
        <begin position="303"/>
        <end position="332"/>
    </location>
</feature>
<evidence type="ECO:0000313" key="9">
    <source>
        <dbReference type="Proteomes" id="UP000092321"/>
    </source>
</evidence>
<dbReference type="GO" id="GO:0019905">
    <property type="term" value="F:syntaxin binding"/>
    <property type="evidence" value="ECO:0007669"/>
    <property type="project" value="TreeGrafter"/>
</dbReference>
<evidence type="ECO:0000256" key="1">
    <source>
        <dbReference type="ARBA" id="ARBA00008070"/>
    </source>
</evidence>
<dbReference type="InterPro" id="IPR001680">
    <property type="entry name" value="WD40_rpt"/>
</dbReference>
<dbReference type="EMBL" id="LXPE01000001">
    <property type="protein sequence ID" value="OBA28954.1"/>
    <property type="molecule type" value="Genomic_DNA"/>
</dbReference>
<evidence type="ECO:0000256" key="5">
    <source>
        <dbReference type="PROSITE-ProRule" id="PRU00221"/>
    </source>
</evidence>
<keyword evidence="2" id="KW-0268">Exocytosis</keyword>
<gene>
    <name evidence="8" type="ORF">HANVADRAFT_50909</name>
</gene>
<dbReference type="OrthoDB" id="19944at2759"/>
<dbReference type="AlphaFoldDB" id="A0A1B7TJP8"/>
<dbReference type="Proteomes" id="UP000092321">
    <property type="component" value="Unassembled WGS sequence"/>
</dbReference>
<organism evidence="8 9">
    <name type="scientific">Hanseniaspora valbyensis NRRL Y-1626</name>
    <dbReference type="NCBI Taxonomy" id="766949"/>
    <lineage>
        <taxon>Eukaryota</taxon>
        <taxon>Fungi</taxon>
        <taxon>Dikarya</taxon>
        <taxon>Ascomycota</taxon>
        <taxon>Saccharomycotina</taxon>
        <taxon>Saccharomycetes</taxon>
        <taxon>Saccharomycodales</taxon>
        <taxon>Saccharomycodaceae</taxon>
        <taxon>Hanseniaspora</taxon>
    </lineage>
</organism>
<name>A0A1B7TJP8_9ASCO</name>
<evidence type="ECO:0000256" key="4">
    <source>
        <dbReference type="ARBA" id="ARBA00022737"/>
    </source>
</evidence>
<sequence>MFKSLRGKKNNDSSSKKSNSPKNETINDTSESQQNKRLSKFIPSNANPAALVRSTGTSLGSINSSVNSSFSKKFNLYQISHYGLEGKITQMAYDQPQSLLAVATNLNELVIYGKNQVEAHIPIESLQNSGIKGEPPAYIKELKFLKGIYLLVVDSKSTVHIVSVLTNKVLTTFFAPGKITVTECDPTLNWLLVGLEEGTVKCYDVDKDHLSIFSIENIQKQHFFKSAHISPVNSLSWNPRTIGQVLISYNYVTVLYNFLEGTYKMQYIYELKPGAPGGGYYSDSSNKPNLNDTRYPKVVQSVFHPNGLHLLTLHDDNSLVFWDLNTGKLILARNLYDVYINKDETVLSVSSDNSDFPIAPIVEVKWITAESSENTQLLIVGGDIGSATLHSFTIIDLGGTPLYSVTSYDKMRGYYDIRNNQKIINLLPSKKIVQVLSIPRTSPFYKGNHNPGIILILYDDGELDTMLYPSGKLTYKSSLLPQSLSWLRPFSNLTTGSSVPAKTWIGMMHSTYNKDSLLKGGETRCTKIRHLDGFRTAIITAHENGSVRLWDGSHSELSETSVFDINLATILNMGNEVTCNHVSYAPYVSELAIAVKETGDVLLLKFDTNKYFNEPLTADFARFNIQNQVNSLLVDVSHRAPKKIRDGFMPQTVVHAKAGEVSCLKQSNIGFVVVGYSNGSMLVVDKRGPAVIFFHNIKDLLLECGFVYTPGEIITAAEFGILQVRNENYSSILLSCGTSSGTLLQFRVVPGVSGRYTVDLLQIIPFLNTSVSNIFYVEDNIDSFKSLKDTPQLFGNLAKGTVYKGNMIAVSHEGEIASLSSIGLYNKVNTKSYKSQQIASSNIVNVTYVNSKQEKKQKAVLVSLLMDRTIVINNCTDFKELKNINLKLQMTAKNLYNSKVLENGDIILRTGHTMAYVYSVVEGLHTSRTMINDQLYQVGLKIAERPYYNSLQWAKGEQYVYPKDIDAILGGTNYDKESKYEESKIANASLTAKGDQPRKISGGKFDLENHSYTPPTRGNAKQGYSYMKAMTKAVENKYDGMETKVNDYASQTGQALSDSMEKGTIELSKGLFKSSFGL</sequence>
<keyword evidence="3 5" id="KW-0853">WD repeat</keyword>
<dbReference type="Gene3D" id="2.130.10.10">
    <property type="entry name" value="YVTN repeat-like/Quinoprotein amine dehydrogenase"/>
    <property type="match status" value="2"/>
</dbReference>
<comment type="caution">
    <text evidence="8">The sequence shown here is derived from an EMBL/GenBank/DDBJ whole genome shotgun (WGS) entry which is preliminary data.</text>
</comment>
<evidence type="ECO:0000259" key="7">
    <source>
        <dbReference type="Pfam" id="PF08596"/>
    </source>
</evidence>
<dbReference type="GO" id="GO:0005737">
    <property type="term" value="C:cytoplasm"/>
    <property type="evidence" value="ECO:0007669"/>
    <property type="project" value="TreeGrafter"/>
</dbReference>
<dbReference type="GO" id="GO:0045159">
    <property type="term" value="F:myosin II binding"/>
    <property type="evidence" value="ECO:0007669"/>
    <property type="project" value="TreeGrafter"/>
</dbReference>